<accession>A0A8J2P2I9</accession>
<dbReference type="PANTHER" id="PTHR43775:SF7">
    <property type="entry name" value="FATTY ACID SYNTHASE"/>
    <property type="match status" value="1"/>
</dbReference>
<dbReference type="GO" id="GO:0016491">
    <property type="term" value="F:oxidoreductase activity"/>
    <property type="evidence" value="ECO:0007669"/>
    <property type="project" value="UniProtKB-KW"/>
</dbReference>
<keyword evidence="11" id="KW-1185">Reference proteome</keyword>
<dbReference type="GO" id="GO:0006633">
    <property type="term" value="P:fatty acid biosynthetic process"/>
    <property type="evidence" value="ECO:0007669"/>
    <property type="project" value="UniProtKB-KW"/>
</dbReference>
<dbReference type="InterPro" id="IPR014031">
    <property type="entry name" value="Ketoacyl_synth_C"/>
</dbReference>
<organism evidence="10 11">
    <name type="scientific">Allacma fusca</name>
    <dbReference type="NCBI Taxonomy" id="39272"/>
    <lineage>
        <taxon>Eukaryota</taxon>
        <taxon>Metazoa</taxon>
        <taxon>Ecdysozoa</taxon>
        <taxon>Arthropoda</taxon>
        <taxon>Hexapoda</taxon>
        <taxon>Collembola</taxon>
        <taxon>Symphypleona</taxon>
        <taxon>Sminthuridae</taxon>
        <taxon>Allacma</taxon>
    </lineage>
</organism>
<keyword evidence="2" id="KW-0444">Lipid biosynthesis</keyword>
<gene>
    <name evidence="10" type="ORF">AFUS01_LOCUS24207</name>
</gene>
<evidence type="ECO:0000256" key="1">
    <source>
        <dbReference type="ARBA" id="ARBA00022450"/>
    </source>
</evidence>
<reference evidence="10" key="1">
    <citation type="submission" date="2021-06" db="EMBL/GenBank/DDBJ databases">
        <authorList>
            <person name="Hodson N. C."/>
            <person name="Mongue J. A."/>
            <person name="Jaron S. K."/>
        </authorList>
    </citation>
    <scope>NUCLEOTIDE SEQUENCE</scope>
</reference>
<name>A0A8J2P2I9_9HEXA</name>
<evidence type="ECO:0000313" key="10">
    <source>
        <dbReference type="EMBL" id="CAG7785591.1"/>
    </source>
</evidence>
<dbReference type="SMART" id="SM00825">
    <property type="entry name" value="PKS_KS"/>
    <property type="match status" value="1"/>
</dbReference>
<dbReference type="InterPro" id="IPR020841">
    <property type="entry name" value="PKS_Beta-ketoAc_synthase_dom"/>
</dbReference>
<evidence type="ECO:0000256" key="7">
    <source>
        <dbReference type="ARBA" id="ARBA00023160"/>
    </source>
</evidence>
<dbReference type="PANTHER" id="PTHR43775">
    <property type="entry name" value="FATTY ACID SYNTHASE"/>
    <property type="match status" value="1"/>
</dbReference>
<sequence length="122" mass="13217">DSCDGYVRSEAVVALYICRKSHSKRSYAVVAGIKCVNNGYNPEGISVPSVEMQTRTIQEVYSEAGVSPLEVRYVETHGTGTKVGDPREIMALDQVFCKGRKEPLFVGSVKSNMGHSETASGN</sequence>
<keyword evidence="6" id="KW-0443">Lipid metabolism</keyword>
<keyword evidence="3" id="KW-0276">Fatty acid metabolism</keyword>
<evidence type="ECO:0000256" key="5">
    <source>
        <dbReference type="ARBA" id="ARBA00023002"/>
    </source>
</evidence>
<dbReference type="Pfam" id="PF02801">
    <property type="entry name" value="Ketoacyl-synt_C"/>
    <property type="match status" value="1"/>
</dbReference>
<evidence type="ECO:0000256" key="6">
    <source>
        <dbReference type="ARBA" id="ARBA00023098"/>
    </source>
</evidence>
<evidence type="ECO:0000256" key="4">
    <source>
        <dbReference type="ARBA" id="ARBA00022857"/>
    </source>
</evidence>
<comment type="caution">
    <text evidence="10">The sequence shown here is derived from an EMBL/GenBank/DDBJ whole genome shotgun (WGS) entry which is preliminary data.</text>
</comment>
<dbReference type="GO" id="GO:0004312">
    <property type="term" value="F:fatty acid synthase activity"/>
    <property type="evidence" value="ECO:0007669"/>
    <property type="project" value="TreeGrafter"/>
</dbReference>
<dbReference type="InterPro" id="IPR050091">
    <property type="entry name" value="PKS_NRPS_Biosynth_Enz"/>
</dbReference>
<evidence type="ECO:0000256" key="8">
    <source>
        <dbReference type="ARBA" id="ARBA00023268"/>
    </source>
</evidence>
<keyword evidence="1" id="KW-0596">Phosphopantetheine</keyword>
<dbReference type="Proteomes" id="UP000708208">
    <property type="component" value="Unassembled WGS sequence"/>
</dbReference>
<evidence type="ECO:0000256" key="2">
    <source>
        <dbReference type="ARBA" id="ARBA00022516"/>
    </source>
</evidence>
<keyword evidence="8" id="KW-0511">Multifunctional enzyme</keyword>
<dbReference type="OrthoDB" id="329835at2759"/>
<evidence type="ECO:0000313" key="11">
    <source>
        <dbReference type="Proteomes" id="UP000708208"/>
    </source>
</evidence>
<keyword evidence="7" id="KW-0275">Fatty acid biosynthesis</keyword>
<evidence type="ECO:0000259" key="9">
    <source>
        <dbReference type="PROSITE" id="PS52004"/>
    </source>
</evidence>
<feature type="non-terminal residue" evidence="10">
    <location>
        <position position="1"/>
    </location>
</feature>
<feature type="domain" description="Ketosynthase family 3 (KS3)" evidence="9">
    <location>
        <begin position="1"/>
        <end position="122"/>
    </location>
</feature>
<dbReference type="EMBL" id="CAJVCH010299459">
    <property type="protein sequence ID" value="CAG7785591.1"/>
    <property type="molecule type" value="Genomic_DNA"/>
</dbReference>
<evidence type="ECO:0000256" key="3">
    <source>
        <dbReference type="ARBA" id="ARBA00022832"/>
    </source>
</evidence>
<dbReference type="AlphaFoldDB" id="A0A8J2P2I9"/>
<dbReference type="PROSITE" id="PS52004">
    <property type="entry name" value="KS3_2"/>
    <property type="match status" value="1"/>
</dbReference>
<proteinExistence type="predicted"/>
<protein>
    <recommendedName>
        <fullName evidence="9">Ketosynthase family 3 (KS3) domain-containing protein</fullName>
    </recommendedName>
</protein>
<keyword evidence="4" id="KW-0521">NADP</keyword>
<keyword evidence="5" id="KW-0560">Oxidoreductase</keyword>